<dbReference type="eggNOG" id="ENOG502QWNS">
    <property type="taxonomic scope" value="Eukaryota"/>
</dbReference>
<dbReference type="STRING" id="461836.A0A0L0DT87"/>
<dbReference type="RefSeq" id="XP_013761260.1">
    <property type="nucleotide sequence ID" value="XM_013905806.1"/>
</dbReference>
<evidence type="ECO:0000313" key="5">
    <source>
        <dbReference type="EMBL" id="KNC55480.1"/>
    </source>
</evidence>
<dbReference type="InterPro" id="IPR002220">
    <property type="entry name" value="DapA-like"/>
</dbReference>
<protein>
    <submittedName>
        <fullName evidence="5">Dihydrodipicolinate synthase/N-acetylneuraminate lyase</fullName>
    </submittedName>
</protein>
<reference evidence="5 6" key="1">
    <citation type="submission" date="2010-05" db="EMBL/GenBank/DDBJ databases">
        <title>The Genome Sequence of Thecamonas trahens ATCC 50062.</title>
        <authorList>
            <consortium name="The Broad Institute Genome Sequencing Platform"/>
            <person name="Russ C."/>
            <person name="Cuomo C."/>
            <person name="Shea T."/>
            <person name="Young S.K."/>
            <person name="Zeng Q."/>
            <person name="Koehrsen M."/>
            <person name="Haas B."/>
            <person name="Borodovsky M."/>
            <person name="Guigo R."/>
            <person name="Alvarado L."/>
            <person name="Berlin A."/>
            <person name="Bochicchio J."/>
            <person name="Borenstein D."/>
            <person name="Chapman S."/>
            <person name="Chen Z."/>
            <person name="Freedman E."/>
            <person name="Gellesch M."/>
            <person name="Goldberg J."/>
            <person name="Griggs A."/>
            <person name="Gujja S."/>
            <person name="Heilman E."/>
            <person name="Heiman D."/>
            <person name="Hepburn T."/>
            <person name="Howarth C."/>
            <person name="Jen D."/>
            <person name="Larson L."/>
            <person name="Mehta T."/>
            <person name="Park D."/>
            <person name="Pearson M."/>
            <person name="Roberts A."/>
            <person name="Saif S."/>
            <person name="Shenoy N."/>
            <person name="Sisk P."/>
            <person name="Stolte C."/>
            <person name="Sykes S."/>
            <person name="Thomson T."/>
            <person name="Walk T."/>
            <person name="White J."/>
            <person name="Yandava C."/>
            <person name="Burger G."/>
            <person name="Gray M.W."/>
            <person name="Holland P.W.H."/>
            <person name="King N."/>
            <person name="Lang F.B.F."/>
            <person name="Roger A.J."/>
            <person name="Ruiz-Trillo I."/>
            <person name="Lander E."/>
            <person name="Nusbaum C."/>
        </authorList>
    </citation>
    <scope>NUCLEOTIDE SEQUENCE [LARGE SCALE GENOMIC DNA]</scope>
    <source>
        <strain evidence="5 6">ATCC 50062</strain>
    </source>
</reference>
<dbReference type="EMBL" id="GL349439">
    <property type="protein sequence ID" value="KNC55480.1"/>
    <property type="molecule type" value="Genomic_DNA"/>
</dbReference>
<dbReference type="OrthoDB" id="191315at2759"/>
<feature type="active site" description="Proton donor/acceptor" evidence="3">
    <location>
        <position position="157"/>
    </location>
</feature>
<dbReference type="SMART" id="SM01130">
    <property type="entry name" value="DHDPS"/>
    <property type="match status" value="1"/>
</dbReference>
<evidence type="ECO:0000313" key="6">
    <source>
        <dbReference type="Proteomes" id="UP000054408"/>
    </source>
</evidence>
<proteinExistence type="inferred from homology"/>
<evidence type="ECO:0000256" key="2">
    <source>
        <dbReference type="PIRNR" id="PIRNR001365"/>
    </source>
</evidence>
<feature type="active site" description="Schiff-base intermediate with substrate" evidence="3">
    <location>
        <position position="186"/>
    </location>
</feature>
<dbReference type="InterPro" id="IPR013785">
    <property type="entry name" value="Aldolase_TIM"/>
</dbReference>
<comment type="similarity">
    <text evidence="2">Belongs to the DapA family.</text>
</comment>
<dbReference type="GO" id="GO:0008840">
    <property type="term" value="F:4-hydroxy-tetrahydrodipicolinate synthase activity"/>
    <property type="evidence" value="ECO:0007669"/>
    <property type="project" value="TreeGrafter"/>
</dbReference>
<gene>
    <name evidence="5" type="ORF">AMSG_01744</name>
</gene>
<dbReference type="PANTHER" id="PTHR12128:SF66">
    <property type="entry name" value="4-HYDROXY-2-OXOGLUTARATE ALDOLASE, MITOCHONDRIAL"/>
    <property type="match status" value="1"/>
</dbReference>
<organism evidence="5 6">
    <name type="scientific">Thecamonas trahens ATCC 50062</name>
    <dbReference type="NCBI Taxonomy" id="461836"/>
    <lineage>
        <taxon>Eukaryota</taxon>
        <taxon>Apusozoa</taxon>
        <taxon>Apusomonadida</taxon>
        <taxon>Apusomonadidae</taxon>
        <taxon>Thecamonas</taxon>
    </lineage>
</organism>
<dbReference type="OMA" id="ALCAMIT"/>
<keyword evidence="1 2" id="KW-0456">Lyase</keyword>
<dbReference type="Proteomes" id="UP000054408">
    <property type="component" value="Unassembled WGS sequence"/>
</dbReference>
<sequence>MNLLRTGRLTLTALVTPRVATTSACSGSVGSLDLAALEDNVRRQAASGVTGLVALGSSGEWSSLAFDAKATVLEVVGDVERRRRADDPSASPLLLTAGTGGNCPDESRELGEVAAAAGFAALMVVPPHYYGPMTSKSDLLAYYLEVADSAPLPVVLYNIPQLTVGVDLTPSMVSKLASHANVVGIKDSIGSVVRLQQLVAATANADDFAVITGSPSILVPALMAGAAGSITGLANVCAARVEALTAATSAVLEHGASADRMQAIVREQAALATANNKLGAYGIPGLKAAVDIAGAGTAGLPFAPMTPVTGDERDAIAALLDATSGIPLARPIDPATAL</sequence>
<dbReference type="PANTHER" id="PTHR12128">
    <property type="entry name" value="DIHYDRODIPICOLINATE SYNTHASE"/>
    <property type="match status" value="1"/>
</dbReference>
<evidence type="ECO:0000256" key="3">
    <source>
        <dbReference type="PIRSR" id="PIRSR001365-1"/>
    </source>
</evidence>
<dbReference type="AlphaFoldDB" id="A0A0L0DT87"/>
<dbReference type="GeneID" id="25561478"/>
<keyword evidence="6" id="KW-1185">Reference proteome</keyword>
<dbReference type="CDD" id="cd00408">
    <property type="entry name" value="DHDPS-like"/>
    <property type="match status" value="1"/>
</dbReference>
<accession>A0A0L0DT87</accession>
<name>A0A0L0DT87_THETB</name>
<dbReference type="PIRSF" id="PIRSF001365">
    <property type="entry name" value="DHDPS"/>
    <property type="match status" value="1"/>
</dbReference>
<evidence type="ECO:0000256" key="1">
    <source>
        <dbReference type="ARBA" id="ARBA00023239"/>
    </source>
</evidence>
<dbReference type="SUPFAM" id="SSF51569">
    <property type="entry name" value="Aldolase"/>
    <property type="match status" value="1"/>
</dbReference>
<dbReference type="Gene3D" id="3.20.20.70">
    <property type="entry name" value="Aldolase class I"/>
    <property type="match status" value="1"/>
</dbReference>
<dbReference type="Pfam" id="PF00701">
    <property type="entry name" value="DHDPS"/>
    <property type="match status" value="1"/>
</dbReference>
<evidence type="ECO:0000256" key="4">
    <source>
        <dbReference type="PIRSR" id="PIRSR001365-2"/>
    </source>
</evidence>
<feature type="binding site" evidence="4">
    <location>
        <position position="230"/>
    </location>
    <ligand>
        <name>pyruvate</name>
        <dbReference type="ChEBI" id="CHEBI:15361"/>
    </ligand>
</feature>